<dbReference type="GO" id="GO:0003677">
    <property type="term" value="F:DNA binding"/>
    <property type="evidence" value="ECO:0007669"/>
    <property type="project" value="InterPro"/>
</dbReference>
<dbReference type="SUPFAM" id="SSF47413">
    <property type="entry name" value="lambda repressor-like DNA-binding domains"/>
    <property type="match status" value="1"/>
</dbReference>
<evidence type="ECO:0000313" key="3">
    <source>
        <dbReference type="EMBL" id="TYP96854.1"/>
    </source>
</evidence>
<sequence length="181" mass="20711">MSKLTEQREKLHLTQEELAEKSGISVRTIQRIESGQRPKGYTRKALARALDVDESYFDADRDLAGTYQNVLKWNKIVNLSVLPFVCFPPLNILVPLAIIVWKKQFNPVNRQLLSIQIVWTLASLLLFVFILILNDWLAVQSNSKMLIPIVWITLNGLVIVRNALVLNSGKTDRIYPNINML</sequence>
<protein>
    <submittedName>
        <fullName evidence="3">Helix-turn-helix protein</fullName>
    </submittedName>
</protein>
<keyword evidence="1" id="KW-1133">Transmembrane helix</keyword>
<feature type="transmembrane region" description="Helical" evidence="1">
    <location>
        <begin position="81"/>
        <end position="101"/>
    </location>
</feature>
<keyword evidence="1" id="KW-0472">Membrane</keyword>
<dbReference type="InterPro" id="IPR001387">
    <property type="entry name" value="Cro/C1-type_HTH"/>
</dbReference>
<feature type="transmembrane region" description="Helical" evidence="1">
    <location>
        <begin position="145"/>
        <end position="164"/>
    </location>
</feature>
<dbReference type="RefSeq" id="WP_170249953.1">
    <property type="nucleotide sequence ID" value="NZ_VNHX01000004.1"/>
</dbReference>
<reference evidence="3 4" key="1">
    <citation type="submission" date="2019-07" db="EMBL/GenBank/DDBJ databases">
        <title>Genomic Encyclopedia of Archaeal and Bacterial Type Strains, Phase II (KMG-II): from individual species to whole genera.</title>
        <authorList>
            <person name="Goeker M."/>
        </authorList>
    </citation>
    <scope>NUCLEOTIDE SEQUENCE [LARGE SCALE GENOMIC DNA]</scope>
    <source>
        <strain evidence="3 4">DSM 18850</strain>
    </source>
</reference>
<dbReference type="CDD" id="cd00093">
    <property type="entry name" value="HTH_XRE"/>
    <property type="match status" value="1"/>
</dbReference>
<dbReference type="Gene3D" id="1.10.260.40">
    <property type="entry name" value="lambda repressor-like DNA-binding domains"/>
    <property type="match status" value="1"/>
</dbReference>
<dbReference type="EMBL" id="VNHX01000004">
    <property type="protein sequence ID" value="TYP96854.1"/>
    <property type="molecule type" value="Genomic_DNA"/>
</dbReference>
<dbReference type="InterPro" id="IPR010982">
    <property type="entry name" value="Lambda_DNA-bd_dom_sf"/>
</dbReference>
<keyword evidence="1" id="KW-0812">Transmembrane</keyword>
<evidence type="ECO:0000256" key="1">
    <source>
        <dbReference type="SAM" id="Phobius"/>
    </source>
</evidence>
<evidence type="ECO:0000259" key="2">
    <source>
        <dbReference type="PROSITE" id="PS50943"/>
    </source>
</evidence>
<dbReference type="SMART" id="SM00530">
    <property type="entry name" value="HTH_XRE"/>
    <property type="match status" value="1"/>
</dbReference>
<accession>A0A5S5DMH6</accession>
<name>A0A5S5DMH6_9SPHI</name>
<dbReference type="PROSITE" id="PS50943">
    <property type="entry name" value="HTH_CROC1"/>
    <property type="match status" value="1"/>
</dbReference>
<evidence type="ECO:0000313" key="4">
    <source>
        <dbReference type="Proteomes" id="UP000325105"/>
    </source>
</evidence>
<gene>
    <name evidence="3" type="ORF">BC792_10476</name>
</gene>
<dbReference type="Proteomes" id="UP000325105">
    <property type="component" value="Unassembled WGS sequence"/>
</dbReference>
<dbReference type="Pfam" id="PF01381">
    <property type="entry name" value="HTH_3"/>
    <property type="match status" value="1"/>
</dbReference>
<keyword evidence="4" id="KW-1185">Reference proteome</keyword>
<organism evidence="3 4">
    <name type="scientific">Sphingobacterium allocomposti</name>
    <dbReference type="NCBI Taxonomy" id="415956"/>
    <lineage>
        <taxon>Bacteria</taxon>
        <taxon>Pseudomonadati</taxon>
        <taxon>Bacteroidota</taxon>
        <taxon>Sphingobacteriia</taxon>
        <taxon>Sphingobacteriales</taxon>
        <taxon>Sphingobacteriaceae</taxon>
        <taxon>Sphingobacterium</taxon>
    </lineage>
</organism>
<comment type="caution">
    <text evidence="3">The sequence shown here is derived from an EMBL/GenBank/DDBJ whole genome shotgun (WGS) entry which is preliminary data.</text>
</comment>
<feature type="transmembrane region" description="Helical" evidence="1">
    <location>
        <begin position="113"/>
        <end position="133"/>
    </location>
</feature>
<feature type="domain" description="HTH cro/C1-type" evidence="2">
    <location>
        <begin position="4"/>
        <end position="57"/>
    </location>
</feature>
<dbReference type="AlphaFoldDB" id="A0A5S5DMH6"/>
<proteinExistence type="predicted"/>